<dbReference type="EMBL" id="CP010899">
    <property type="protein sequence ID" value="ALA98128.1"/>
    <property type="molecule type" value="Genomic_DNA"/>
</dbReference>
<dbReference type="SUPFAM" id="SSF48013">
    <property type="entry name" value="NusB-like"/>
    <property type="match status" value="1"/>
</dbReference>
<dbReference type="RefSeq" id="WP_053391226.1">
    <property type="nucleotide sequence ID" value="NZ_CP010899.1"/>
</dbReference>
<dbReference type="GO" id="GO:0006355">
    <property type="term" value="P:regulation of DNA-templated transcription"/>
    <property type="evidence" value="ECO:0007669"/>
    <property type="project" value="InterPro"/>
</dbReference>
<reference evidence="3 4" key="1">
    <citation type="journal article" date="2015" name="Genome Announc.">
        <title>Complete Genome Sequence of Spiroplasma kunkelii Strain CR2-3x, Causal Agent of Corn Stunt Disease in Zea mays L.</title>
        <authorList>
            <person name="Davis R.E."/>
            <person name="Shao J."/>
            <person name="Dally E.L."/>
            <person name="Zhao Y."/>
            <person name="Gasparich G.E."/>
            <person name="Gaynor B.J."/>
            <person name="Athey J.C."/>
            <person name="Harrison N.A."/>
            <person name="Donofrio N."/>
        </authorList>
    </citation>
    <scope>NUCLEOTIDE SEQUENCE [LARGE SCALE GENOMIC DNA]</scope>
    <source>
        <strain evidence="3 4">CR2-3x</strain>
    </source>
</reference>
<evidence type="ECO:0000313" key="3">
    <source>
        <dbReference type="EMBL" id="ALA98128.1"/>
    </source>
</evidence>
<evidence type="ECO:0000256" key="1">
    <source>
        <dbReference type="ARBA" id="ARBA00022884"/>
    </source>
</evidence>
<dbReference type="Pfam" id="PF01029">
    <property type="entry name" value="NusB"/>
    <property type="match status" value="1"/>
</dbReference>
<dbReference type="InterPro" id="IPR006027">
    <property type="entry name" value="NusB_RsmB_TIM44"/>
</dbReference>
<gene>
    <name evidence="3" type="primary">nusB</name>
    <name evidence="3" type="ORF">SKUN_001253</name>
</gene>
<protein>
    <submittedName>
        <fullName evidence="3">Transcription antitermination protein NusB</fullName>
    </submittedName>
</protein>
<dbReference type="OrthoDB" id="389272at2"/>
<accession>A0A0K2JI57</accession>
<feature type="domain" description="NusB/RsmB/TIM44" evidence="2">
    <location>
        <begin position="7"/>
        <end position="126"/>
    </location>
</feature>
<evidence type="ECO:0000259" key="2">
    <source>
        <dbReference type="Pfam" id="PF01029"/>
    </source>
</evidence>
<dbReference type="STRING" id="273035.SKUN_001253"/>
<name>A0A0K2JI57_SPIKU</name>
<organism evidence="3 4">
    <name type="scientific">Spiroplasma kunkelii CR2-3x</name>
    <dbReference type="NCBI Taxonomy" id="273035"/>
    <lineage>
        <taxon>Bacteria</taxon>
        <taxon>Bacillati</taxon>
        <taxon>Mycoplasmatota</taxon>
        <taxon>Mollicutes</taxon>
        <taxon>Entomoplasmatales</taxon>
        <taxon>Spiroplasmataceae</taxon>
        <taxon>Spiroplasma</taxon>
    </lineage>
</organism>
<dbReference type="AlphaFoldDB" id="A0A0K2JI57"/>
<dbReference type="PATRIC" id="fig|273035.7.peg.1538"/>
<sequence length="133" mass="15664">MSKRQERINIINLLYRHFVLQHDILTTKQEAYDFSQMVTTSTETIQVEKILANLSDIIVKINQHLKPEWNFARLSNYHKAVLVYGVYEICYKQLAKAIVINESLEILKLYGEDTDFSYINSVLDQVSFLKYKN</sequence>
<keyword evidence="1" id="KW-0694">RNA-binding</keyword>
<dbReference type="Proteomes" id="UP000062963">
    <property type="component" value="Chromosome"/>
</dbReference>
<dbReference type="KEGG" id="skn:SKUN_001253"/>
<proteinExistence type="predicted"/>
<keyword evidence="4" id="KW-1185">Reference proteome</keyword>
<evidence type="ECO:0000313" key="4">
    <source>
        <dbReference type="Proteomes" id="UP000062963"/>
    </source>
</evidence>
<dbReference type="GO" id="GO:0003723">
    <property type="term" value="F:RNA binding"/>
    <property type="evidence" value="ECO:0007669"/>
    <property type="project" value="UniProtKB-KW"/>
</dbReference>
<dbReference type="Gene3D" id="1.10.940.10">
    <property type="entry name" value="NusB-like"/>
    <property type="match status" value="1"/>
</dbReference>
<dbReference type="InterPro" id="IPR035926">
    <property type="entry name" value="NusB-like_sf"/>
</dbReference>